<dbReference type="PROSITE" id="PS50011">
    <property type="entry name" value="PROTEIN_KINASE_DOM"/>
    <property type="match status" value="1"/>
</dbReference>
<dbReference type="GO" id="GO:0005524">
    <property type="term" value="F:ATP binding"/>
    <property type="evidence" value="ECO:0007669"/>
    <property type="project" value="UniProtKB-UniRule"/>
</dbReference>
<dbReference type="PANTHER" id="PTHR11584">
    <property type="entry name" value="SERINE/THREONINE PROTEIN KINASE"/>
    <property type="match status" value="1"/>
</dbReference>
<keyword evidence="3 6" id="KW-0547">Nucleotide-binding</keyword>
<feature type="compositionally biased region" description="Polar residues" evidence="7">
    <location>
        <begin position="112"/>
        <end position="131"/>
    </location>
</feature>
<evidence type="ECO:0000313" key="10">
    <source>
        <dbReference type="Proteomes" id="UP001209878"/>
    </source>
</evidence>
<dbReference type="SUPFAM" id="SSF56112">
    <property type="entry name" value="Protein kinase-like (PK-like)"/>
    <property type="match status" value="1"/>
</dbReference>
<keyword evidence="5 6" id="KW-0067">ATP-binding</keyword>
<dbReference type="FunFam" id="1.10.510.10:FF:000071">
    <property type="entry name" value="Mitogen-activated protein kinase kinase kinase 3 isoform 2"/>
    <property type="match status" value="1"/>
</dbReference>
<dbReference type="GO" id="GO:0035556">
    <property type="term" value="P:intracellular signal transduction"/>
    <property type="evidence" value="ECO:0007669"/>
    <property type="project" value="UniProtKB-ARBA"/>
</dbReference>
<evidence type="ECO:0000256" key="6">
    <source>
        <dbReference type="PROSITE-ProRule" id="PRU10141"/>
    </source>
</evidence>
<dbReference type="InterPro" id="IPR008271">
    <property type="entry name" value="Ser/Thr_kinase_AS"/>
</dbReference>
<accession>A0AAD9KIR1</accession>
<proteinExistence type="predicted"/>
<dbReference type="InterPro" id="IPR017441">
    <property type="entry name" value="Protein_kinase_ATP_BS"/>
</dbReference>
<evidence type="ECO:0000256" key="4">
    <source>
        <dbReference type="ARBA" id="ARBA00022777"/>
    </source>
</evidence>
<keyword evidence="2" id="KW-0808">Transferase</keyword>
<evidence type="ECO:0000313" key="9">
    <source>
        <dbReference type="EMBL" id="KAK2171959.1"/>
    </source>
</evidence>
<dbReference type="PROSITE" id="PS00107">
    <property type="entry name" value="PROTEIN_KINASE_ATP"/>
    <property type="match status" value="1"/>
</dbReference>
<dbReference type="Gene3D" id="1.10.510.10">
    <property type="entry name" value="Transferase(Phosphotransferase) domain 1"/>
    <property type="match status" value="1"/>
</dbReference>
<name>A0AAD9KIR1_RIDPI</name>
<evidence type="ECO:0000256" key="7">
    <source>
        <dbReference type="SAM" id="MobiDB-lite"/>
    </source>
</evidence>
<keyword evidence="1" id="KW-0723">Serine/threonine-protein kinase</keyword>
<dbReference type="GO" id="GO:0004674">
    <property type="term" value="F:protein serine/threonine kinase activity"/>
    <property type="evidence" value="ECO:0007669"/>
    <property type="project" value="UniProtKB-KW"/>
</dbReference>
<evidence type="ECO:0000259" key="8">
    <source>
        <dbReference type="PROSITE" id="PS50011"/>
    </source>
</evidence>
<feature type="compositionally biased region" description="Basic and acidic residues" evidence="7">
    <location>
        <begin position="94"/>
        <end position="110"/>
    </location>
</feature>
<feature type="region of interest" description="Disordered" evidence="7">
    <location>
        <begin position="20"/>
        <end position="54"/>
    </location>
</feature>
<gene>
    <name evidence="9" type="ORF">NP493_1012g00057</name>
</gene>
<dbReference type="SMART" id="SM00220">
    <property type="entry name" value="S_TKc"/>
    <property type="match status" value="1"/>
</dbReference>
<dbReference type="InterPro" id="IPR011009">
    <property type="entry name" value="Kinase-like_dom_sf"/>
</dbReference>
<feature type="compositionally biased region" description="Polar residues" evidence="7">
    <location>
        <begin position="81"/>
        <end position="93"/>
    </location>
</feature>
<reference evidence="9" key="1">
    <citation type="journal article" date="2023" name="Mol. Biol. Evol.">
        <title>Third-Generation Sequencing Reveals the Adaptive Role of the Epigenome in Three Deep-Sea Polychaetes.</title>
        <authorList>
            <person name="Perez M."/>
            <person name="Aroh O."/>
            <person name="Sun Y."/>
            <person name="Lan Y."/>
            <person name="Juniper S.K."/>
            <person name="Young C.R."/>
            <person name="Angers B."/>
            <person name="Qian P.Y."/>
        </authorList>
    </citation>
    <scope>NUCLEOTIDE SEQUENCE</scope>
    <source>
        <strain evidence="9">R07B-5</strain>
    </source>
</reference>
<feature type="binding site" evidence="6">
    <location>
        <position position="282"/>
    </location>
    <ligand>
        <name>ATP</name>
        <dbReference type="ChEBI" id="CHEBI:30616"/>
    </ligand>
</feature>
<keyword evidence="10" id="KW-1185">Reference proteome</keyword>
<feature type="compositionally biased region" description="Basic and acidic residues" evidence="7">
    <location>
        <begin position="163"/>
        <end position="189"/>
    </location>
</feature>
<evidence type="ECO:0000256" key="3">
    <source>
        <dbReference type="ARBA" id="ARBA00022741"/>
    </source>
</evidence>
<protein>
    <recommendedName>
        <fullName evidence="8">Protein kinase domain-containing protein</fullName>
    </recommendedName>
</protein>
<dbReference type="InterPro" id="IPR000719">
    <property type="entry name" value="Prot_kinase_dom"/>
</dbReference>
<evidence type="ECO:0000256" key="1">
    <source>
        <dbReference type="ARBA" id="ARBA00022527"/>
    </source>
</evidence>
<dbReference type="PANTHER" id="PTHR11584:SF369">
    <property type="entry name" value="MITOGEN-ACTIVATED PROTEIN KINASE KINASE KINASE 19-RELATED"/>
    <property type="match status" value="1"/>
</dbReference>
<dbReference type="Pfam" id="PF00069">
    <property type="entry name" value="Pkinase"/>
    <property type="match status" value="1"/>
</dbReference>
<dbReference type="Proteomes" id="UP001209878">
    <property type="component" value="Unassembled WGS sequence"/>
</dbReference>
<evidence type="ECO:0000256" key="5">
    <source>
        <dbReference type="ARBA" id="ARBA00022840"/>
    </source>
</evidence>
<feature type="domain" description="Protein kinase" evidence="8">
    <location>
        <begin position="254"/>
        <end position="513"/>
    </location>
</feature>
<sequence length="535" mass="59073">MGARLGRALFFPQKRGYDVQCPGTANGQPGNYRCSPGKDEPVPDTPSDTSSHRKLLRNGKLALARCETISIASVVIEDTPTETSELGQGSYTDASEHGRDSDTAAYEHGRHSNASTSEHILNSVTSVSQSNRESDKTITEYDQNVVMNVNEHDRDTVSNVSEQNRDADTDNAEPDRDALSDTPEFHESTVKSNAGPNVETEPDVISSNTSEVTENAVTYRERACRSQPYVCSRLSYLKIHGQNSSTVHPDVIQWKKGNRLGRGAFGTVWLGLTATGELIAVKQVEMSNDPEAQKEYDNVVREVSLLKTVYHRNIVRYLGSSFESGVVSIFMQYAAGGSLDSILRKFGPLGESISARYTLQLLNAVAYLHDLHIVHRDIKSGNIMLTPDGVIKLIDFGCAKKIIMRMSRLGSMQKSFTGTPYWMAPEVIKESGHGRKSDIWSLGCTVFEMLVGAPPWGDKEPVAAIYAIGSDDVDIPCLPRSYSEPARDFVQQCLVRDKFKRPKASKLLQHTFVTERQPCLAETEKVTANFVEVSQ</sequence>
<keyword evidence="4" id="KW-0418">Kinase</keyword>
<organism evidence="9 10">
    <name type="scientific">Ridgeia piscesae</name>
    <name type="common">Tubeworm</name>
    <dbReference type="NCBI Taxonomy" id="27915"/>
    <lineage>
        <taxon>Eukaryota</taxon>
        <taxon>Metazoa</taxon>
        <taxon>Spiralia</taxon>
        <taxon>Lophotrochozoa</taxon>
        <taxon>Annelida</taxon>
        <taxon>Polychaeta</taxon>
        <taxon>Sedentaria</taxon>
        <taxon>Canalipalpata</taxon>
        <taxon>Sabellida</taxon>
        <taxon>Siboglinidae</taxon>
        <taxon>Ridgeia</taxon>
    </lineage>
</organism>
<evidence type="ECO:0000256" key="2">
    <source>
        <dbReference type="ARBA" id="ARBA00022679"/>
    </source>
</evidence>
<feature type="region of interest" description="Disordered" evidence="7">
    <location>
        <begin position="80"/>
        <end position="212"/>
    </location>
</feature>
<dbReference type="EMBL" id="JAODUO010001009">
    <property type="protein sequence ID" value="KAK2171959.1"/>
    <property type="molecule type" value="Genomic_DNA"/>
</dbReference>
<comment type="caution">
    <text evidence="9">The sequence shown here is derived from an EMBL/GenBank/DDBJ whole genome shotgun (WGS) entry which is preliminary data.</text>
</comment>
<dbReference type="AlphaFoldDB" id="A0AAD9KIR1"/>
<dbReference type="PROSITE" id="PS00108">
    <property type="entry name" value="PROTEIN_KINASE_ST"/>
    <property type="match status" value="1"/>
</dbReference>